<dbReference type="STRING" id="35608.A0A2U1KXL1"/>
<dbReference type="EMBL" id="PKPP01013072">
    <property type="protein sequence ID" value="PWA41444.1"/>
    <property type="molecule type" value="Genomic_DNA"/>
</dbReference>
<comment type="caution">
    <text evidence="2">The sequence shown here is derived from an EMBL/GenBank/DDBJ whole genome shotgun (WGS) entry which is preliminary data.</text>
</comment>
<protein>
    <recommendedName>
        <fullName evidence="1">DNA helicase Pif1-like 2B domain-containing protein</fullName>
    </recommendedName>
</protein>
<dbReference type="PANTHER" id="PTHR10492:SF96">
    <property type="entry name" value="ATP-DEPENDENT DNA HELICASE"/>
    <property type="match status" value="1"/>
</dbReference>
<name>A0A2U1KXL1_ARTAN</name>
<dbReference type="Proteomes" id="UP000245207">
    <property type="component" value="Unassembled WGS sequence"/>
</dbReference>
<evidence type="ECO:0000259" key="1">
    <source>
        <dbReference type="Pfam" id="PF21530"/>
    </source>
</evidence>
<gene>
    <name evidence="2" type="ORF">CTI12_AA476010</name>
</gene>
<accession>A0A2U1KXL1</accession>
<dbReference type="PANTHER" id="PTHR10492">
    <property type="match status" value="1"/>
</dbReference>
<dbReference type="AlphaFoldDB" id="A0A2U1KXL1"/>
<dbReference type="InterPro" id="IPR027417">
    <property type="entry name" value="P-loop_NTPase"/>
</dbReference>
<feature type="domain" description="DNA helicase Pif1-like 2B" evidence="1">
    <location>
        <begin position="117"/>
        <end position="163"/>
    </location>
</feature>
<dbReference type="OrthoDB" id="1934841at2759"/>
<proteinExistence type="predicted"/>
<evidence type="ECO:0000313" key="3">
    <source>
        <dbReference type="Proteomes" id="UP000245207"/>
    </source>
</evidence>
<dbReference type="SUPFAM" id="SSF52540">
    <property type="entry name" value="P-loop containing nucleoside triphosphate hydrolases"/>
    <property type="match status" value="1"/>
</dbReference>
<reference evidence="2 3" key="1">
    <citation type="journal article" date="2018" name="Mol. Plant">
        <title>The genome of Artemisia annua provides insight into the evolution of Asteraceae family and artemisinin biosynthesis.</title>
        <authorList>
            <person name="Shen Q."/>
            <person name="Zhang L."/>
            <person name="Liao Z."/>
            <person name="Wang S."/>
            <person name="Yan T."/>
            <person name="Shi P."/>
            <person name="Liu M."/>
            <person name="Fu X."/>
            <person name="Pan Q."/>
            <person name="Wang Y."/>
            <person name="Lv Z."/>
            <person name="Lu X."/>
            <person name="Zhang F."/>
            <person name="Jiang W."/>
            <person name="Ma Y."/>
            <person name="Chen M."/>
            <person name="Hao X."/>
            <person name="Li L."/>
            <person name="Tang Y."/>
            <person name="Lv G."/>
            <person name="Zhou Y."/>
            <person name="Sun X."/>
            <person name="Brodelius P.E."/>
            <person name="Rose J.K.C."/>
            <person name="Tang K."/>
        </authorList>
    </citation>
    <scope>NUCLEOTIDE SEQUENCE [LARGE SCALE GENOMIC DNA]</scope>
    <source>
        <strain evidence="3">cv. Huhao1</strain>
        <tissue evidence="2">Leaf</tissue>
    </source>
</reference>
<organism evidence="2 3">
    <name type="scientific">Artemisia annua</name>
    <name type="common">Sweet wormwood</name>
    <dbReference type="NCBI Taxonomy" id="35608"/>
    <lineage>
        <taxon>Eukaryota</taxon>
        <taxon>Viridiplantae</taxon>
        <taxon>Streptophyta</taxon>
        <taxon>Embryophyta</taxon>
        <taxon>Tracheophyta</taxon>
        <taxon>Spermatophyta</taxon>
        <taxon>Magnoliopsida</taxon>
        <taxon>eudicotyledons</taxon>
        <taxon>Gunneridae</taxon>
        <taxon>Pentapetalae</taxon>
        <taxon>asterids</taxon>
        <taxon>campanulids</taxon>
        <taxon>Asterales</taxon>
        <taxon>Asteraceae</taxon>
        <taxon>Asteroideae</taxon>
        <taxon>Anthemideae</taxon>
        <taxon>Artemisiinae</taxon>
        <taxon>Artemisia</taxon>
    </lineage>
</organism>
<evidence type="ECO:0000313" key="2">
    <source>
        <dbReference type="EMBL" id="PWA41444.1"/>
    </source>
</evidence>
<dbReference type="InterPro" id="IPR049163">
    <property type="entry name" value="Pif1-like_2B_dom"/>
</dbReference>
<dbReference type="Pfam" id="PF21530">
    <property type="entry name" value="Pif1_2B_dom"/>
    <property type="match status" value="1"/>
</dbReference>
<sequence>MILCESDCGGLDQKGKFVAQPQSSYRFTTTLLHDEAITNFVSGISIHCPTNVITLQRPIAKCLQEKTIACPKNETTDFINVHVVSMFQVDGRSYISIEKATPHGNDGGEAKLLYPTEYVNTLKFEGLPPHRIELKIGTPTMLLRNVNLVGGLCNDTRMIVIQLLNKVIEVRIITGTRGRWSDKPDKATWTVSTRNMSTSCKKSMSGNKELVTTFRKIRWLNFGRLIICIS</sequence>
<keyword evidence="3" id="KW-1185">Reference proteome</keyword>